<evidence type="ECO:0000313" key="13">
    <source>
        <dbReference type="RefSeq" id="WP_342668689.1"/>
    </source>
</evidence>
<dbReference type="AlphaFoldDB" id="A0ABD8FRH7"/>
<dbReference type="GO" id="GO:0005524">
    <property type="term" value="F:ATP binding"/>
    <property type="evidence" value="ECO:0007669"/>
    <property type="project" value="UniProtKB-KW"/>
</dbReference>
<dbReference type="PROSITE" id="PS51195">
    <property type="entry name" value="Q_MOTIF"/>
    <property type="match status" value="1"/>
</dbReference>
<feature type="region of interest" description="Disordered" evidence="8">
    <location>
        <begin position="81"/>
        <end position="124"/>
    </location>
</feature>
<dbReference type="EC" id="3.6.4.-" evidence="13"/>
<feature type="short sequence motif" description="Q motif" evidence="6">
    <location>
        <begin position="16"/>
        <end position="44"/>
    </location>
</feature>
<dbReference type="SMART" id="SM00490">
    <property type="entry name" value="HELICc"/>
    <property type="match status" value="1"/>
</dbReference>
<dbReference type="InterPro" id="IPR050079">
    <property type="entry name" value="DEAD_box_RNA_helicase"/>
</dbReference>
<dbReference type="InterPro" id="IPR027417">
    <property type="entry name" value="P-loop_NTPase"/>
</dbReference>
<evidence type="ECO:0000256" key="7">
    <source>
        <dbReference type="RuleBase" id="RU000492"/>
    </source>
</evidence>
<dbReference type="InterPro" id="IPR014014">
    <property type="entry name" value="RNA_helicase_DEAD_Q_motif"/>
</dbReference>
<dbReference type="InterPro" id="IPR001650">
    <property type="entry name" value="Helicase_C-like"/>
</dbReference>
<feature type="compositionally biased region" description="Basic and acidic residues" evidence="8">
    <location>
        <begin position="469"/>
        <end position="491"/>
    </location>
</feature>
<dbReference type="InterPro" id="IPR011545">
    <property type="entry name" value="DEAD/DEAH_box_helicase_dom"/>
</dbReference>
<dbReference type="InterPro" id="IPR000629">
    <property type="entry name" value="RNA-helicase_DEAD-box_CS"/>
</dbReference>
<evidence type="ECO:0000259" key="11">
    <source>
        <dbReference type="PROSITE" id="PS51195"/>
    </source>
</evidence>
<feature type="domain" description="DEAD-box RNA helicase Q" evidence="11">
    <location>
        <begin position="16"/>
        <end position="44"/>
    </location>
</feature>
<dbReference type="GO" id="GO:0016787">
    <property type="term" value="F:hydrolase activity"/>
    <property type="evidence" value="ECO:0007669"/>
    <property type="project" value="UniProtKB-KW"/>
</dbReference>
<dbReference type="InterPro" id="IPR044742">
    <property type="entry name" value="DEAD/DEAH_RhlB"/>
</dbReference>
<keyword evidence="4 7" id="KW-0067">ATP-binding</keyword>
<dbReference type="CDD" id="cd18787">
    <property type="entry name" value="SF2_C_DEAD"/>
    <property type="match status" value="1"/>
</dbReference>
<dbReference type="Pfam" id="PF00271">
    <property type="entry name" value="Helicase_C"/>
    <property type="match status" value="1"/>
</dbReference>
<feature type="domain" description="Helicase ATP-binding" evidence="9">
    <location>
        <begin position="47"/>
        <end position="260"/>
    </location>
</feature>
<keyword evidence="12" id="KW-1185">Reference proteome</keyword>
<comment type="similarity">
    <text evidence="5 7">Belongs to the DEAD box helicase family.</text>
</comment>
<feature type="domain" description="Helicase C-terminal" evidence="10">
    <location>
        <begin position="288"/>
        <end position="434"/>
    </location>
</feature>
<keyword evidence="3 7" id="KW-0347">Helicase</keyword>
<dbReference type="Pfam" id="PF00270">
    <property type="entry name" value="DEAD"/>
    <property type="match status" value="1"/>
</dbReference>
<evidence type="ECO:0000256" key="3">
    <source>
        <dbReference type="ARBA" id="ARBA00022806"/>
    </source>
</evidence>
<dbReference type="RefSeq" id="WP_342668689.1">
    <property type="nucleotide sequence ID" value="NZ_AXWS01000008.1"/>
</dbReference>
<evidence type="ECO:0000256" key="4">
    <source>
        <dbReference type="ARBA" id="ARBA00022840"/>
    </source>
</evidence>
<dbReference type="SMART" id="SM00487">
    <property type="entry name" value="DEXDc"/>
    <property type="match status" value="1"/>
</dbReference>
<dbReference type="CDD" id="cd00268">
    <property type="entry name" value="DEADc"/>
    <property type="match status" value="1"/>
</dbReference>
<evidence type="ECO:0000256" key="2">
    <source>
        <dbReference type="ARBA" id="ARBA00022801"/>
    </source>
</evidence>
<organism evidence="12 13">
    <name type="scientific">Derxia gummosa DSM 723</name>
    <dbReference type="NCBI Taxonomy" id="1121388"/>
    <lineage>
        <taxon>Bacteria</taxon>
        <taxon>Pseudomonadati</taxon>
        <taxon>Pseudomonadota</taxon>
        <taxon>Betaproteobacteria</taxon>
        <taxon>Burkholderiales</taxon>
        <taxon>Alcaligenaceae</taxon>
        <taxon>Derxia</taxon>
    </lineage>
</organism>
<dbReference type="Proteomes" id="UP000675920">
    <property type="component" value="Unplaced"/>
</dbReference>
<evidence type="ECO:0000256" key="1">
    <source>
        <dbReference type="ARBA" id="ARBA00022741"/>
    </source>
</evidence>
<evidence type="ECO:0000259" key="9">
    <source>
        <dbReference type="PROSITE" id="PS51192"/>
    </source>
</evidence>
<evidence type="ECO:0000256" key="8">
    <source>
        <dbReference type="SAM" id="MobiDB-lite"/>
    </source>
</evidence>
<evidence type="ECO:0000259" key="10">
    <source>
        <dbReference type="PROSITE" id="PS51194"/>
    </source>
</evidence>
<dbReference type="PROSITE" id="PS51192">
    <property type="entry name" value="HELICASE_ATP_BIND_1"/>
    <property type="match status" value="1"/>
</dbReference>
<protein>
    <submittedName>
        <fullName evidence="13">DEAD/DEAH box helicase</fullName>
        <ecNumber evidence="13">3.6.4.-</ecNumber>
    </submittedName>
</protein>
<feature type="region of interest" description="Disordered" evidence="8">
    <location>
        <begin position="422"/>
        <end position="491"/>
    </location>
</feature>
<keyword evidence="1 7" id="KW-0547">Nucleotide-binding</keyword>
<sequence length="491" mass="54353">MPRHHGSLLFVPREFMSFDTLGLHPALLKAVQALGFTDPTPVQLQTIPVAMTGVDLMVSSSTGSGKTAAFMLPALHAIAEAGKPEGRDRPEPREDRRFGDRRGSRDGDRGEYRPREPRDRNFKVQTPRILVMAPTRELAQQVAQSTFELTSELRWLRIATIVGGVPYGRQLQQLRGHLDIVIGTPGRLLDHIRNGKLDLSNVKTLVLDEADRMLDMGFIDDIREVADATPADRQTLLFSATFAGPVARLAEGLMREPRRIELATHRDVHTDIAQRLHWADDIEHKNALLDHLLRGVDVQQAIVFTSTQRDADWLAERLEDEGHAAAALHGGMPQGMRNRTLSKLREGRLRILVATDVAARGIDVPTISHVINYGLPMTAEDYVHRIGRTGRAGRSGQAVTIVEHRDAGAIRRIERFTSQPIPVETIAGLEPKRQPRRFDGKPGERRPGSGGPRKPGGGGRPGGSGYGKPRREGGHANPDRREGSFRPRRPD</sequence>
<accession>A0ABD8FRH7</accession>
<dbReference type="PROSITE" id="PS51194">
    <property type="entry name" value="HELICASE_CTER"/>
    <property type="match status" value="1"/>
</dbReference>
<evidence type="ECO:0000256" key="6">
    <source>
        <dbReference type="PROSITE-ProRule" id="PRU00552"/>
    </source>
</evidence>
<evidence type="ECO:0000313" key="12">
    <source>
        <dbReference type="Proteomes" id="UP000675920"/>
    </source>
</evidence>
<dbReference type="GO" id="GO:0003724">
    <property type="term" value="F:RNA helicase activity"/>
    <property type="evidence" value="ECO:0007669"/>
    <property type="project" value="UniProtKB-ARBA"/>
</dbReference>
<dbReference type="SUPFAM" id="SSF52540">
    <property type="entry name" value="P-loop containing nucleoside triphosphate hydrolases"/>
    <property type="match status" value="1"/>
</dbReference>
<proteinExistence type="inferred from homology"/>
<keyword evidence="2 7" id="KW-0378">Hydrolase</keyword>
<dbReference type="PANTHER" id="PTHR47959">
    <property type="entry name" value="ATP-DEPENDENT RNA HELICASE RHLE-RELATED"/>
    <property type="match status" value="1"/>
</dbReference>
<name>A0ABD8FRH7_9BURK</name>
<reference evidence="13" key="1">
    <citation type="submission" date="2025-08" db="UniProtKB">
        <authorList>
            <consortium name="RefSeq"/>
        </authorList>
    </citation>
    <scope>IDENTIFICATION</scope>
</reference>
<dbReference type="Gene3D" id="3.40.50.300">
    <property type="entry name" value="P-loop containing nucleotide triphosphate hydrolases"/>
    <property type="match status" value="2"/>
</dbReference>
<evidence type="ECO:0000256" key="5">
    <source>
        <dbReference type="ARBA" id="ARBA00038437"/>
    </source>
</evidence>
<dbReference type="InterPro" id="IPR014001">
    <property type="entry name" value="Helicase_ATP-bd"/>
</dbReference>
<feature type="compositionally biased region" description="Basic and acidic residues" evidence="8">
    <location>
        <begin position="430"/>
        <end position="447"/>
    </location>
</feature>
<dbReference type="PANTHER" id="PTHR47959:SF17">
    <property type="entry name" value="ATP-DEPENDENT RNA HELICASE DEAD BOX FAMILY"/>
    <property type="match status" value="1"/>
</dbReference>
<feature type="compositionally biased region" description="Basic and acidic residues" evidence="8">
    <location>
        <begin position="82"/>
        <end position="122"/>
    </location>
</feature>
<feature type="compositionally biased region" description="Gly residues" evidence="8">
    <location>
        <begin position="448"/>
        <end position="466"/>
    </location>
</feature>
<dbReference type="PROSITE" id="PS00039">
    <property type="entry name" value="DEAD_ATP_HELICASE"/>
    <property type="match status" value="1"/>
</dbReference>